<dbReference type="PRINTS" id="PR01438">
    <property type="entry name" value="UNVRSLSTRESS"/>
</dbReference>
<comment type="similarity">
    <text evidence="1">Belongs to the universal stress protein A family.</text>
</comment>
<dbReference type="InterPro" id="IPR006016">
    <property type="entry name" value="UspA"/>
</dbReference>
<dbReference type="EMBL" id="MRCE01000004">
    <property type="protein sequence ID" value="OKH39711.1"/>
    <property type="molecule type" value="Genomic_DNA"/>
</dbReference>
<proteinExistence type="inferred from homology"/>
<dbReference type="RefSeq" id="WP_073592432.1">
    <property type="nucleotide sequence ID" value="NZ_MRCE01000004.1"/>
</dbReference>
<organism evidence="3 4">
    <name type="scientific">[Phormidium ambiguum] IAM M-71</name>
    <dbReference type="NCBI Taxonomy" id="454136"/>
    <lineage>
        <taxon>Bacteria</taxon>
        <taxon>Bacillati</taxon>
        <taxon>Cyanobacteriota</taxon>
        <taxon>Cyanophyceae</taxon>
        <taxon>Oscillatoriophycideae</taxon>
        <taxon>Aerosakkonematales</taxon>
        <taxon>Aerosakkonemataceae</taxon>
        <taxon>Floridanema</taxon>
    </lineage>
</organism>
<dbReference type="PANTHER" id="PTHR46268">
    <property type="entry name" value="STRESS RESPONSE PROTEIN NHAX"/>
    <property type="match status" value="1"/>
</dbReference>
<dbReference type="InterPro" id="IPR006015">
    <property type="entry name" value="Universal_stress_UspA"/>
</dbReference>
<evidence type="ECO:0000259" key="2">
    <source>
        <dbReference type="Pfam" id="PF00582"/>
    </source>
</evidence>
<dbReference type="AlphaFoldDB" id="A0A1U7IQK0"/>
<sequence length="160" mass="18085">MFKKILVAIDSLEKSNHILDTALFMAKASNAELMLLHVLSPYEEGYPNMTLQLSNNYPVVTHQDSISNYLRQRESFESNSLESLRSLLVQVSDTGIKAEMTQNFGDPKWNICDLARTWGADLIIMGRRANYDIKDALHGSVSNYVLHNSHCAVLTLQRPD</sequence>
<dbReference type="STRING" id="454136.NIES2119_05495"/>
<gene>
    <name evidence="3" type="ORF">NIES2119_05495</name>
</gene>
<dbReference type="Pfam" id="PF00582">
    <property type="entry name" value="Usp"/>
    <property type="match status" value="1"/>
</dbReference>
<dbReference type="SUPFAM" id="SSF52402">
    <property type="entry name" value="Adenine nucleotide alpha hydrolases-like"/>
    <property type="match status" value="1"/>
</dbReference>
<name>A0A1U7IQK0_9CYAN</name>
<evidence type="ECO:0000256" key="1">
    <source>
        <dbReference type="ARBA" id="ARBA00008791"/>
    </source>
</evidence>
<feature type="domain" description="UspA" evidence="2">
    <location>
        <begin position="1"/>
        <end position="155"/>
    </location>
</feature>
<evidence type="ECO:0000313" key="3">
    <source>
        <dbReference type="EMBL" id="OKH39711.1"/>
    </source>
</evidence>
<dbReference type="Proteomes" id="UP000185860">
    <property type="component" value="Unassembled WGS sequence"/>
</dbReference>
<dbReference type="OrthoDB" id="516822at2"/>
<evidence type="ECO:0000313" key="4">
    <source>
        <dbReference type="Proteomes" id="UP000185860"/>
    </source>
</evidence>
<dbReference type="Gene3D" id="3.40.50.620">
    <property type="entry name" value="HUPs"/>
    <property type="match status" value="1"/>
</dbReference>
<dbReference type="InterPro" id="IPR014729">
    <property type="entry name" value="Rossmann-like_a/b/a_fold"/>
</dbReference>
<dbReference type="PANTHER" id="PTHR46268:SF8">
    <property type="entry name" value="UNIVERSAL STRESS PROTEIN SLL1388"/>
    <property type="match status" value="1"/>
</dbReference>
<dbReference type="CDD" id="cd00293">
    <property type="entry name" value="USP-like"/>
    <property type="match status" value="1"/>
</dbReference>
<reference evidence="3 4" key="1">
    <citation type="submission" date="2016-11" db="EMBL/GenBank/DDBJ databases">
        <title>Draft Genome Sequences of Nine Cyanobacterial Strains from Diverse Habitats.</title>
        <authorList>
            <person name="Zhu T."/>
            <person name="Hou S."/>
            <person name="Lu X."/>
            <person name="Hess W.R."/>
        </authorList>
    </citation>
    <scope>NUCLEOTIDE SEQUENCE [LARGE SCALE GENOMIC DNA]</scope>
    <source>
        <strain evidence="3 4">IAM M-71</strain>
    </source>
</reference>
<protein>
    <recommendedName>
        <fullName evidence="2">UspA domain-containing protein</fullName>
    </recommendedName>
</protein>
<comment type="caution">
    <text evidence="3">The sequence shown here is derived from an EMBL/GenBank/DDBJ whole genome shotgun (WGS) entry which is preliminary data.</text>
</comment>
<accession>A0A1U7IQK0</accession>